<evidence type="ECO:0000256" key="1">
    <source>
        <dbReference type="SAM" id="Phobius"/>
    </source>
</evidence>
<keyword evidence="1" id="KW-1133">Transmembrane helix</keyword>
<name>A0A6P8LQR1_9HYME</name>
<organism evidence="2 3">
    <name type="scientific">Bombus bifarius</name>
    <dbReference type="NCBI Taxonomy" id="103933"/>
    <lineage>
        <taxon>Eukaryota</taxon>
        <taxon>Metazoa</taxon>
        <taxon>Ecdysozoa</taxon>
        <taxon>Arthropoda</taxon>
        <taxon>Hexapoda</taxon>
        <taxon>Insecta</taxon>
        <taxon>Pterygota</taxon>
        <taxon>Neoptera</taxon>
        <taxon>Endopterygota</taxon>
        <taxon>Hymenoptera</taxon>
        <taxon>Apocrita</taxon>
        <taxon>Aculeata</taxon>
        <taxon>Apoidea</taxon>
        <taxon>Anthophila</taxon>
        <taxon>Apidae</taxon>
        <taxon>Bombus</taxon>
        <taxon>Pyrobombus</taxon>
    </lineage>
</organism>
<sequence>MEVVVEVLMLTMAEEVLEEVDSVVATVVAAEEVDSVESNTMLLVTAYLPASEAVGTVEAEVDTVPVVVTIRTQVAAIVVAVMVVAAMAVVSQAITRKSNSYRRVNVVFPIGRFDRFSTS</sequence>
<dbReference type="Proteomes" id="UP000515164">
    <property type="component" value="Unplaced"/>
</dbReference>
<protein>
    <submittedName>
        <fullName evidence="3">Uncharacterized protein LOC117204411</fullName>
    </submittedName>
</protein>
<keyword evidence="2" id="KW-1185">Reference proteome</keyword>
<dbReference type="RefSeq" id="XP_033297658.1">
    <property type="nucleotide sequence ID" value="XM_033441767.1"/>
</dbReference>
<dbReference type="GeneID" id="117204411"/>
<evidence type="ECO:0000313" key="3">
    <source>
        <dbReference type="RefSeq" id="XP_033297658.1"/>
    </source>
</evidence>
<keyword evidence="1" id="KW-0812">Transmembrane</keyword>
<dbReference type="AlphaFoldDB" id="A0A6P8LQR1"/>
<reference evidence="3" key="1">
    <citation type="submission" date="2025-08" db="UniProtKB">
        <authorList>
            <consortium name="RefSeq"/>
        </authorList>
    </citation>
    <scope>IDENTIFICATION</scope>
    <source>
        <tissue evidence="3">Muscle</tissue>
    </source>
</reference>
<accession>A0A6P8LQR1</accession>
<gene>
    <name evidence="3" type="primary">LOC117204411</name>
</gene>
<proteinExistence type="predicted"/>
<keyword evidence="1" id="KW-0472">Membrane</keyword>
<feature type="transmembrane region" description="Helical" evidence="1">
    <location>
        <begin position="74"/>
        <end position="94"/>
    </location>
</feature>
<evidence type="ECO:0000313" key="2">
    <source>
        <dbReference type="Proteomes" id="UP000515164"/>
    </source>
</evidence>
<dbReference type="KEGG" id="bbif:117204411"/>